<evidence type="ECO:0000313" key="7">
    <source>
        <dbReference type="EMBL" id="SFI39724.1"/>
    </source>
</evidence>
<evidence type="ECO:0000256" key="3">
    <source>
        <dbReference type="ARBA" id="ARBA00022946"/>
    </source>
</evidence>
<dbReference type="GO" id="GO:0016836">
    <property type="term" value="F:hydro-lyase activity"/>
    <property type="evidence" value="ECO:0007669"/>
    <property type="project" value="TreeGrafter"/>
</dbReference>
<dbReference type="AlphaFoldDB" id="A0A1I3HVH0"/>
<proteinExistence type="inferred from homology"/>
<dbReference type="CDD" id="cd06558">
    <property type="entry name" value="crotonase-like"/>
    <property type="match status" value="1"/>
</dbReference>
<dbReference type="STRING" id="1114924.SAMN05216258_106196"/>
<evidence type="ECO:0000256" key="4">
    <source>
        <dbReference type="ARBA" id="ARBA00023098"/>
    </source>
</evidence>
<dbReference type="InterPro" id="IPR052377">
    <property type="entry name" value="Mitochondrial_ECH-domain"/>
</dbReference>
<dbReference type="NCBIfam" id="NF006008">
    <property type="entry name" value="PRK08139.1"/>
    <property type="match status" value="1"/>
</dbReference>
<dbReference type="EMBL" id="FOQH01000006">
    <property type="protein sequence ID" value="SFI39724.1"/>
    <property type="molecule type" value="Genomic_DNA"/>
</dbReference>
<evidence type="ECO:0000313" key="8">
    <source>
        <dbReference type="Proteomes" id="UP000199377"/>
    </source>
</evidence>
<dbReference type="InterPro" id="IPR029045">
    <property type="entry name" value="ClpP/crotonase-like_dom_sf"/>
</dbReference>
<dbReference type="OrthoDB" id="9795613at2"/>
<dbReference type="Pfam" id="PF00378">
    <property type="entry name" value="ECH_1"/>
    <property type="match status" value="1"/>
</dbReference>
<dbReference type="Gene3D" id="1.10.12.10">
    <property type="entry name" value="Lyase 2-enoyl-coa Hydratase, Chain A, domain 2"/>
    <property type="match status" value="1"/>
</dbReference>
<dbReference type="InterPro" id="IPR014748">
    <property type="entry name" value="Enoyl-CoA_hydra_C"/>
</dbReference>
<evidence type="ECO:0000256" key="6">
    <source>
        <dbReference type="ARBA" id="ARBA00040545"/>
    </source>
</evidence>
<keyword evidence="4" id="KW-0443">Lipid metabolism</keyword>
<evidence type="ECO:0000256" key="5">
    <source>
        <dbReference type="ARBA" id="ARBA00037410"/>
    </source>
</evidence>
<dbReference type="PANTHER" id="PTHR43602">
    <property type="match status" value="1"/>
</dbReference>
<dbReference type="InterPro" id="IPR001753">
    <property type="entry name" value="Enoyl-CoA_hydra/iso"/>
</dbReference>
<dbReference type="RefSeq" id="WP_092860555.1">
    <property type="nucleotide sequence ID" value="NZ_FOQH01000006.1"/>
</dbReference>
<gene>
    <name evidence="7" type="ORF">SAMN05216258_106196</name>
</gene>
<dbReference type="SUPFAM" id="SSF52096">
    <property type="entry name" value="ClpP/crotonase"/>
    <property type="match status" value="1"/>
</dbReference>
<accession>A0A1I3HVH0</accession>
<sequence length="271" mass="28794">MTAQTQIAAAETLVLREDLGPVARLTLNQPAKINALSEAMLTRLQAELDRLAGDGSVKAVVLRGAGKAFCAGHDLREMQGARQAPDGGRAYYTALFAQCARMMTSITRLPQPVIAEVHGVATAAGCQLVATCDMAVAAETTRFGVNGVNIGLFCSTPMVALTRNAPAKHAFEMLTTGEFIDAARAREIGLVNRVVPEGEQSEAALALARTVADKLGVAVRIGKEAFYAQAGMSLEAAYAYTGRVMAENMLHRDTAEGVQAFLEKRDPDWKA</sequence>
<reference evidence="7 8" key="1">
    <citation type="submission" date="2016-10" db="EMBL/GenBank/DDBJ databases">
        <authorList>
            <person name="de Groot N.N."/>
        </authorList>
    </citation>
    <scope>NUCLEOTIDE SEQUENCE [LARGE SCALE GENOMIC DNA]</scope>
    <source>
        <strain evidence="7 8">CGMCC 1.11030</strain>
    </source>
</reference>
<name>A0A1I3HVH0_9RHOB</name>
<comment type="function">
    <text evidence="5">May play a role in fatty acid biosynthesis and insulin sensitivity.</text>
</comment>
<evidence type="ECO:0000256" key="2">
    <source>
        <dbReference type="ARBA" id="ARBA00022832"/>
    </source>
</evidence>
<dbReference type="Proteomes" id="UP000199377">
    <property type="component" value="Unassembled WGS sequence"/>
</dbReference>
<keyword evidence="3" id="KW-0809">Transit peptide</keyword>
<dbReference type="Gene3D" id="3.90.226.10">
    <property type="entry name" value="2-enoyl-CoA Hydratase, Chain A, domain 1"/>
    <property type="match status" value="1"/>
</dbReference>
<evidence type="ECO:0000256" key="1">
    <source>
        <dbReference type="ARBA" id="ARBA00005254"/>
    </source>
</evidence>
<comment type="similarity">
    <text evidence="1">Belongs to the enoyl-CoA hydratase/isomerase family.</text>
</comment>
<keyword evidence="8" id="KW-1185">Reference proteome</keyword>
<dbReference type="PANTHER" id="PTHR43602:SF1">
    <property type="entry name" value="ENOYL-COA HYDRATASE DOMAIN-CONTAINING PROTEIN 3, MITOCHONDRIAL"/>
    <property type="match status" value="1"/>
</dbReference>
<protein>
    <recommendedName>
        <fullName evidence="6">Enoyl-CoA hydratase domain-containing protein 3, mitochondrial</fullName>
    </recommendedName>
</protein>
<keyword evidence="2" id="KW-0276">Fatty acid metabolism</keyword>
<dbReference type="GO" id="GO:0006631">
    <property type="term" value="P:fatty acid metabolic process"/>
    <property type="evidence" value="ECO:0007669"/>
    <property type="project" value="UniProtKB-KW"/>
</dbReference>
<organism evidence="7 8">
    <name type="scientific">Albimonas pacifica</name>
    <dbReference type="NCBI Taxonomy" id="1114924"/>
    <lineage>
        <taxon>Bacteria</taxon>
        <taxon>Pseudomonadati</taxon>
        <taxon>Pseudomonadota</taxon>
        <taxon>Alphaproteobacteria</taxon>
        <taxon>Rhodobacterales</taxon>
        <taxon>Paracoccaceae</taxon>
        <taxon>Albimonas</taxon>
    </lineage>
</organism>